<evidence type="ECO:0000313" key="3">
    <source>
        <dbReference type="Proteomes" id="UP001444625"/>
    </source>
</evidence>
<dbReference type="Gene3D" id="1.50.10.10">
    <property type="match status" value="1"/>
</dbReference>
<dbReference type="Proteomes" id="UP001444625">
    <property type="component" value="Unassembled WGS sequence"/>
</dbReference>
<keyword evidence="1" id="KW-1133">Transmembrane helix</keyword>
<keyword evidence="1" id="KW-0812">Transmembrane</keyword>
<organism evidence="2 3">
    <name type="scientific">Ornithinibacillus xuwenensis</name>
    <dbReference type="NCBI Taxonomy" id="3144668"/>
    <lineage>
        <taxon>Bacteria</taxon>
        <taxon>Bacillati</taxon>
        <taxon>Bacillota</taxon>
        <taxon>Bacilli</taxon>
        <taxon>Bacillales</taxon>
        <taxon>Bacillaceae</taxon>
        <taxon>Ornithinibacillus</taxon>
    </lineage>
</organism>
<proteinExistence type="predicted"/>
<evidence type="ECO:0000256" key="1">
    <source>
        <dbReference type="SAM" id="Phobius"/>
    </source>
</evidence>
<name>A0ABU9XLL7_9BACI</name>
<dbReference type="InterPro" id="IPR012341">
    <property type="entry name" value="6hp_glycosidase-like_sf"/>
</dbReference>
<keyword evidence="3" id="KW-1185">Reference proteome</keyword>
<evidence type="ECO:0008006" key="4">
    <source>
        <dbReference type="Google" id="ProtNLM"/>
    </source>
</evidence>
<dbReference type="EMBL" id="JBDIML010000011">
    <property type="protein sequence ID" value="MEN2769163.1"/>
    <property type="molecule type" value="Genomic_DNA"/>
</dbReference>
<dbReference type="SUPFAM" id="SSF48208">
    <property type="entry name" value="Six-hairpin glycosidases"/>
    <property type="match status" value="1"/>
</dbReference>
<reference evidence="2 3" key="1">
    <citation type="submission" date="2024-05" db="EMBL/GenBank/DDBJ databases">
        <authorList>
            <person name="Haq I."/>
            <person name="Ullah Z."/>
            <person name="Ahmad R."/>
            <person name="Li M."/>
            <person name="Tong Y."/>
        </authorList>
    </citation>
    <scope>NUCLEOTIDE SEQUENCE [LARGE SCALE GENOMIC DNA]</scope>
    <source>
        <strain evidence="2 3">16A2E</strain>
    </source>
</reference>
<dbReference type="RefSeq" id="WP_345826658.1">
    <property type="nucleotide sequence ID" value="NZ_JBDIML010000011.1"/>
</dbReference>
<dbReference type="InterPro" id="IPR008928">
    <property type="entry name" value="6-hairpin_glycosidase_sf"/>
</dbReference>
<sequence length="323" mass="37349">MSKKWIIHVMTTLVLCIIVSVVYYLNHTEQRDEMSEETFMKIVSTYYLDSSGKIRSYGTTDNDEYLLESIGLYMSWLQKHEKTEELASFIETVTNEFLVHQGNAAFLSWKIEGNQKLSSNAWIDDARILSILGPKHSLSKDIISTIEKYQVYDGLIMDFYDWEQKQASQRVVFSYGSGDDTPISIKKMDDLYHTVSESSDLFFPEFYDVTNKDFIAMEEVHMVDQLLIAIQLEKTGLDNDEFWTWLQTEWENNNLISGKYNRSSRLGNQIESGAVYGIAAALATLKNDDNLSNAWKQRGQQLVYDANNGYEDIHFFDLIWNAP</sequence>
<accession>A0ABU9XLL7</accession>
<protein>
    <recommendedName>
        <fullName evidence="4">Glycoside hydrolase</fullName>
    </recommendedName>
</protein>
<feature type="transmembrane region" description="Helical" evidence="1">
    <location>
        <begin position="6"/>
        <end position="25"/>
    </location>
</feature>
<comment type="caution">
    <text evidence="2">The sequence shown here is derived from an EMBL/GenBank/DDBJ whole genome shotgun (WGS) entry which is preliminary data.</text>
</comment>
<keyword evidence="1" id="KW-0472">Membrane</keyword>
<evidence type="ECO:0000313" key="2">
    <source>
        <dbReference type="EMBL" id="MEN2769163.1"/>
    </source>
</evidence>
<gene>
    <name evidence="2" type="ORF">ABC228_18470</name>
</gene>